<proteinExistence type="predicted"/>
<dbReference type="EMBL" id="LT629801">
    <property type="protein sequence ID" value="SDV13518.1"/>
    <property type="molecule type" value="Genomic_DNA"/>
</dbReference>
<reference evidence="1 2" key="1">
    <citation type="submission" date="2016-10" db="EMBL/GenBank/DDBJ databases">
        <authorList>
            <person name="Varghese N."/>
            <person name="Submissions S."/>
        </authorList>
    </citation>
    <scope>NUCLEOTIDE SEQUENCE [LARGE SCALE GENOMIC DNA]</scope>
    <source>
        <strain evidence="1 2">BS2777</strain>
    </source>
</reference>
<protein>
    <submittedName>
        <fullName evidence="1">Uncharacterized protein</fullName>
    </submittedName>
</protein>
<evidence type="ECO:0000313" key="1">
    <source>
        <dbReference type="EMBL" id="SDV13518.1"/>
    </source>
</evidence>
<gene>
    <name evidence="1" type="ORF">SAMN04490209_3991</name>
</gene>
<accession>A0AAE8HF74</accession>
<keyword evidence="2" id="KW-1185">Reference proteome</keyword>
<name>A0AAE8HF74_9PSED</name>
<dbReference type="Proteomes" id="UP000182085">
    <property type="component" value="Chromosome I"/>
</dbReference>
<evidence type="ECO:0000313" key="2">
    <source>
        <dbReference type="Proteomes" id="UP000182085"/>
    </source>
</evidence>
<dbReference type="AlphaFoldDB" id="A0AAE8HF74"/>
<sequence length="731" mass="80775">MLPPLSVIAPTAAHLTPADACARGLRRQLHIHPEPLTPGMLPLQRDVRWILDTVLEQVVNLAGDPRDKQAIEALHRTLSNSPARLELTAEELPDCYVFFKKAEHLLKRHRSADAPDIEADYRLCRALKWQFRAAASDARHAHLTQGVLSALGYIDAGGKRINHRHLGYEFALESTRQLSAGPYLSADSLVEITDDQRIRSTRVVALLGKLNSTLANVTAATSGHQLGIGYLSSREYPSLGHYADARSHSVRTSLSENIARTVRNLPAILSDRFHLQRHRDYSAQSQPYTREALAGKGLGDVELPCLQHTDQPLMTERGFKMTADSKLALDVFSFLKVNTSMALTLQRTVQSKTLDILGLYDTAPGLARQQLAARQSSSDTLFKLLEDLNAHVASSSRHFVQQLNSSRANAVVDLRTQQAHSLLERYVLLQSLGPVDPVVNADIRDLIQQHRALLRPQALCVYQIKAPSQILSGSVSASVSSQAEGGKGVTLELSHRTSDDPHLSGDYLSIDIAPLKCKKGVAAALREVLAALGKQTFDWEELIRSISASLLDPARQPSIHVLVKIKHGQPVVLLTRHTRDKHRDLALSEPISHYTGVQLQSLRTRQSLHKEQWGTDSLDHLLPIARRYLANPDDRPGWDLYIQAHSEDLSKLLDAMGRQSPGSVLNAELDALRRIGPALDQAVETLTQQAADALAAPTPESRARTRQALDQMLLAYMPHYVAKVSEAWTLQ</sequence>
<dbReference type="RefSeq" id="WP_146374987.1">
    <property type="nucleotide sequence ID" value="NZ_BAAAEG010000001.1"/>
</dbReference>
<organism evidence="1 2">
    <name type="scientific">Pseudomonas rhodesiae</name>
    <dbReference type="NCBI Taxonomy" id="76760"/>
    <lineage>
        <taxon>Bacteria</taxon>
        <taxon>Pseudomonadati</taxon>
        <taxon>Pseudomonadota</taxon>
        <taxon>Gammaproteobacteria</taxon>
        <taxon>Pseudomonadales</taxon>
        <taxon>Pseudomonadaceae</taxon>
        <taxon>Pseudomonas</taxon>
    </lineage>
</organism>